<dbReference type="GO" id="GO:0005886">
    <property type="term" value="C:plasma membrane"/>
    <property type="evidence" value="ECO:0007669"/>
    <property type="project" value="UniProtKB-SubCell"/>
</dbReference>
<evidence type="ECO:0000313" key="9">
    <source>
        <dbReference type="EMBL" id="KAL3272887.1"/>
    </source>
</evidence>
<dbReference type="PANTHER" id="PTHR42643">
    <property type="entry name" value="IONOTROPIC RECEPTOR 20A-RELATED"/>
    <property type="match status" value="1"/>
</dbReference>
<keyword evidence="7" id="KW-0325">Glycoprotein</keyword>
<organism evidence="9 10">
    <name type="scientific">Cryptolaemus montrouzieri</name>
    <dbReference type="NCBI Taxonomy" id="559131"/>
    <lineage>
        <taxon>Eukaryota</taxon>
        <taxon>Metazoa</taxon>
        <taxon>Ecdysozoa</taxon>
        <taxon>Arthropoda</taxon>
        <taxon>Hexapoda</taxon>
        <taxon>Insecta</taxon>
        <taxon>Pterygota</taxon>
        <taxon>Neoptera</taxon>
        <taxon>Endopterygota</taxon>
        <taxon>Coleoptera</taxon>
        <taxon>Polyphaga</taxon>
        <taxon>Cucujiformia</taxon>
        <taxon>Coccinelloidea</taxon>
        <taxon>Coccinellidae</taxon>
        <taxon>Scymninae</taxon>
        <taxon>Scymnini</taxon>
        <taxon>Cryptolaemus</taxon>
    </lineage>
</organism>
<evidence type="ECO:0008006" key="11">
    <source>
        <dbReference type="Google" id="ProtNLM"/>
    </source>
</evidence>
<comment type="subcellular location">
    <subcellularLocation>
        <location evidence="1">Cell membrane</location>
        <topology evidence="1">Multi-pass membrane protein</topology>
    </subcellularLocation>
</comment>
<keyword evidence="5 8" id="KW-0472">Membrane</keyword>
<feature type="transmembrane region" description="Helical" evidence="8">
    <location>
        <begin position="519"/>
        <end position="539"/>
    </location>
</feature>
<feature type="transmembrane region" description="Helical" evidence="8">
    <location>
        <begin position="332"/>
        <end position="353"/>
    </location>
</feature>
<keyword evidence="2" id="KW-1003">Cell membrane</keyword>
<evidence type="ECO:0000256" key="8">
    <source>
        <dbReference type="SAM" id="Phobius"/>
    </source>
</evidence>
<protein>
    <recommendedName>
        <fullName evidence="11">Ionotropic receptor</fullName>
    </recommendedName>
</protein>
<evidence type="ECO:0000256" key="1">
    <source>
        <dbReference type="ARBA" id="ARBA00004651"/>
    </source>
</evidence>
<dbReference type="PANTHER" id="PTHR42643:SF30">
    <property type="entry name" value="IONOTROPIC RECEPTOR 40A-RELATED"/>
    <property type="match status" value="1"/>
</dbReference>
<name>A0ABD2N315_9CUCU</name>
<dbReference type="InterPro" id="IPR052192">
    <property type="entry name" value="Insect_Ionotropic_Sensory_Rcpt"/>
</dbReference>
<feature type="transmembrane region" description="Helical" evidence="8">
    <location>
        <begin position="282"/>
        <end position="304"/>
    </location>
</feature>
<keyword evidence="4 8" id="KW-1133">Transmembrane helix</keyword>
<accession>A0ABD2N315</accession>
<dbReference type="EMBL" id="JABFTP020000062">
    <property type="protein sequence ID" value="KAL3272887.1"/>
    <property type="molecule type" value="Genomic_DNA"/>
</dbReference>
<evidence type="ECO:0000256" key="5">
    <source>
        <dbReference type="ARBA" id="ARBA00023136"/>
    </source>
</evidence>
<comment type="caution">
    <text evidence="9">The sequence shown here is derived from an EMBL/GenBank/DDBJ whole genome shotgun (WGS) entry which is preliminary data.</text>
</comment>
<evidence type="ECO:0000256" key="2">
    <source>
        <dbReference type="ARBA" id="ARBA00022475"/>
    </source>
</evidence>
<evidence type="ECO:0000256" key="7">
    <source>
        <dbReference type="ARBA" id="ARBA00023180"/>
    </source>
</evidence>
<gene>
    <name evidence="9" type="ORF">HHI36_014347</name>
</gene>
<dbReference type="AlphaFoldDB" id="A0ABD2N315"/>
<keyword evidence="3 8" id="KW-0812">Transmembrane</keyword>
<dbReference type="Proteomes" id="UP001516400">
    <property type="component" value="Unassembled WGS sequence"/>
</dbReference>
<evidence type="ECO:0000313" key="10">
    <source>
        <dbReference type="Proteomes" id="UP001516400"/>
    </source>
</evidence>
<evidence type="ECO:0000256" key="4">
    <source>
        <dbReference type="ARBA" id="ARBA00022989"/>
    </source>
</evidence>
<reference evidence="9 10" key="1">
    <citation type="journal article" date="2021" name="BMC Biol.">
        <title>Horizontally acquired antibacterial genes associated with adaptive radiation of ladybird beetles.</title>
        <authorList>
            <person name="Li H.S."/>
            <person name="Tang X.F."/>
            <person name="Huang Y.H."/>
            <person name="Xu Z.Y."/>
            <person name="Chen M.L."/>
            <person name="Du X.Y."/>
            <person name="Qiu B.Y."/>
            <person name="Chen P.T."/>
            <person name="Zhang W."/>
            <person name="Slipinski A."/>
            <person name="Escalona H.E."/>
            <person name="Waterhouse R.M."/>
            <person name="Zwick A."/>
            <person name="Pang H."/>
        </authorList>
    </citation>
    <scope>NUCLEOTIDE SEQUENCE [LARGE SCALE GENOMIC DNA]</scope>
    <source>
        <strain evidence="9">SYSU2018</strain>
    </source>
</reference>
<keyword evidence="10" id="KW-1185">Reference proteome</keyword>
<evidence type="ECO:0000256" key="3">
    <source>
        <dbReference type="ARBA" id="ARBA00022692"/>
    </source>
</evidence>
<evidence type="ECO:0000256" key="6">
    <source>
        <dbReference type="ARBA" id="ARBA00023170"/>
    </source>
</evidence>
<proteinExistence type="predicted"/>
<keyword evidence="6" id="KW-0675">Receptor</keyword>
<sequence length="548" mass="64066">MNLSLFNSLPLIASQCISLTLINISMEKDAFISVSSNKYFLDFASIRVNYRNKMLSNWFPTKPDFYIIDEDNLDNLLDIFRELSDLSTLSFNPRAKYLFIGQNFTIEFLKFISALYIRDVLFLNPETLDFGPPFHQDTEQFNCAKIHYRIICENSTLKRNNADLSPRKIEQYLGITTISAVYKPVEMYSTCHNCTFKGILLEMFEIIAAYLEIKVEYYQHVNLSNQDIFKNYNVYIRVYGREVLSFTELTMSCLAEEMSWFVPTPKLIPRWKYLNNIFKPSVWLAFFAIIFIISLVWGTSNLIFEGEFIFSEIVIAVFKQFLEQDHNIPKNYVNRAILAVSILFLTYLMNTFLKCRFTYLLNGINYQNELNSFEDIVSARIRIGSTPVLIQLLNTTPQMSDHLEKYYLVCELGPDCLKRIAFRKDMAVLKPGRKVRAFMKMLIEEKGEILMKEIKPPFFVLHMALHFQRGHPLFHSFNKQLYNLVETGIAEKIISGYDHQLEEVLDIYIEQRALTTEHLVIPLFIWIFGILSALIIFGVEEILQRKGI</sequence>